<feature type="domain" description="UvrD-like helicase C-terminal" evidence="4">
    <location>
        <begin position="632"/>
        <end position="680"/>
    </location>
</feature>
<dbReference type="CDD" id="cd18809">
    <property type="entry name" value="SF1_C_RecD"/>
    <property type="match status" value="1"/>
</dbReference>
<evidence type="ECO:0000259" key="6">
    <source>
        <dbReference type="Pfam" id="PF18335"/>
    </source>
</evidence>
<dbReference type="PANTHER" id="PTHR43788:SF6">
    <property type="entry name" value="DNA HELICASE B"/>
    <property type="match status" value="1"/>
</dbReference>
<dbReference type="GO" id="GO:0006310">
    <property type="term" value="P:DNA recombination"/>
    <property type="evidence" value="ECO:0007669"/>
    <property type="project" value="InterPro"/>
</dbReference>
<dbReference type="GO" id="GO:0009338">
    <property type="term" value="C:exodeoxyribonuclease V complex"/>
    <property type="evidence" value="ECO:0007669"/>
    <property type="project" value="TreeGrafter"/>
</dbReference>
<dbReference type="InterPro" id="IPR027785">
    <property type="entry name" value="UvrD-like_helicase_C"/>
</dbReference>
<keyword evidence="3" id="KW-0347">Helicase</keyword>
<reference evidence="9" key="1">
    <citation type="submission" date="2016-11" db="EMBL/GenBank/DDBJ databases">
        <authorList>
            <person name="Varghese N."/>
            <person name="Submissions S."/>
        </authorList>
    </citation>
    <scope>NUCLEOTIDE SEQUENCE [LARGE SCALE GENOMIC DNA]</scope>
    <source>
        <strain evidence="9">DSM 12395</strain>
    </source>
</reference>
<comment type="function">
    <text evidence="3">DNA-dependent ATPase and ATP-dependent 5'-3' DNA helicase. Has no activity on blunt DNA or DNA with 3'-overhangs, requires at least 10 bases of 5'-ssDNA for helicase activity.</text>
</comment>
<feature type="domain" description="ATP-dependent RecD2 DNA helicase-like helix-hairpin-helix" evidence="5">
    <location>
        <begin position="146"/>
        <end position="236"/>
    </location>
</feature>
<dbReference type="PANTHER" id="PTHR43788">
    <property type="entry name" value="DNA2/NAM7 HELICASE FAMILY MEMBER"/>
    <property type="match status" value="1"/>
</dbReference>
<dbReference type="InterPro" id="IPR029493">
    <property type="entry name" value="RecD2-like_HHH"/>
</dbReference>
<dbReference type="Gene3D" id="3.40.50.300">
    <property type="entry name" value="P-loop containing nucleotide triphosphate hydrolases"/>
    <property type="match status" value="2"/>
</dbReference>
<evidence type="ECO:0000313" key="9">
    <source>
        <dbReference type="Proteomes" id="UP000184148"/>
    </source>
</evidence>
<dbReference type="InterPro" id="IPR027417">
    <property type="entry name" value="P-loop_NTPase"/>
</dbReference>
<dbReference type="GO" id="GO:0017116">
    <property type="term" value="F:single-stranded DNA helicase activity"/>
    <property type="evidence" value="ECO:0007669"/>
    <property type="project" value="TreeGrafter"/>
</dbReference>
<dbReference type="GO" id="GO:0016887">
    <property type="term" value="F:ATP hydrolysis activity"/>
    <property type="evidence" value="ECO:0007669"/>
    <property type="project" value="RHEA"/>
</dbReference>
<dbReference type="GO" id="GO:0003677">
    <property type="term" value="F:DNA binding"/>
    <property type="evidence" value="ECO:0007669"/>
    <property type="project" value="UniProtKB-UniRule"/>
</dbReference>
<keyword evidence="3" id="KW-0238">DNA-binding</keyword>
<dbReference type="InterPro" id="IPR055446">
    <property type="entry name" value="RecD2_N_OB"/>
</dbReference>
<dbReference type="STRING" id="1121429.SAMN02745133_01935"/>
<dbReference type="EMBL" id="FQUY01000013">
    <property type="protein sequence ID" value="SHF15117.1"/>
    <property type="molecule type" value="Genomic_DNA"/>
</dbReference>
<protein>
    <recommendedName>
        <fullName evidence="3">ATP-dependent RecD2 DNA helicase</fullName>
        <ecNumber evidence="3">5.6.2.3</ecNumber>
    </recommendedName>
    <alternativeName>
        <fullName evidence="3">DNA 5'-3' helicase subunit RecD2</fullName>
    </alternativeName>
</protein>
<dbReference type="GO" id="GO:0005524">
    <property type="term" value="F:ATP binding"/>
    <property type="evidence" value="ECO:0007669"/>
    <property type="project" value="UniProtKB-UniRule"/>
</dbReference>
<evidence type="ECO:0000259" key="5">
    <source>
        <dbReference type="Pfam" id="PF14490"/>
    </source>
</evidence>
<evidence type="ECO:0000259" key="7">
    <source>
        <dbReference type="Pfam" id="PF23139"/>
    </source>
</evidence>
<evidence type="ECO:0000256" key="1">
    <source>
        <dbReference type="ARBA" id="ARBA00022741"/>
    </source>
</evidence>
<organism evidence="8 9">
    <name type="scientific">Desulforamulus putei DSM 12395</name>
    <dbReference type="NCBI Taxonomy" id="1121429"/>
    <lineage>
        <taxon>Bacteria</taxon>
        <taxon>Bacillati</taxon>
        <taxon>Bacillota</taxon>
        <taxon>Clostridia</taxon>
        <taxon>Eubacteriales</taxon>
        <taxon>Peptococcaceae</taxon>
        <taxon>Desulforamulus</taxon>
    </lineage>
</organism>
<keyword evidence="1 3" id="KW-0547">Nucleotide-binding</keyword>
<evidence type="ECO:0000313" key="8">
    <source>
        <dbReference type="EMBL" id="SHF15117.1"/>
    </source>
</evidence>
<keyword evidence="3" id="KW-0413">Isomerase</keyword>
<dbReference type="NCBIfam" id="TIGR01448">
    <property type="entry name" value="recD_rel"/>
    <property type="match status" value="1"/>
</dbReference>
<dbReference type="Pfam" id="PF13538">
    <property type="entry name" value="UvrD_C_2"/>
    <property type="match status" value="1"/>
</dbReference>
<dbReference type="RefSeq" id="WP_238457009.1">
    <property type="nucleotide sequence ID" value="NZ_FQUY01000013.1"/>
</dbReference>
<dbReference type="Gene3D" id="2.30.30.940">
    <property type="match status" value="1"/>
</dbReference>
<dbReference type="Gene3D" id="1.10.10.2220">
    <property type="match status" value="1"/>
</dbReference>
<dbReference type="HAMAP" id="MF_01488">
    <property type="entry name" value="RecD2"/>
    <property type="match status" value="1"/>
</dbReference>
<dbReference type="AlphaFoldDB" id="A0A1M4ZBD0"/>
<keyword evidence="3" id="KW-0378">Hydrolase</keyword>
<dbReference type="CDD" id="cd17933">
    <property type="entry name" value="DEXSc_RecD-like"/>
    <property type="match status" value="1"/>
</dbReference>
<dbReference type="EC" id="5.6.2.3" evidence="3"/>
<evidence type="ECO:0000259" key="4">
    <source>
        <dbReference type="Pfam" id="PF13538"/>
    </source>
</evidence>
<dbReference type="InterPro" id="IPR006345">
    <property type="entry name" value="RecD2"/>
</dbReference>
<dbReference type="InterPro" id="IPR050534">
    <property type="entry name" value="Coronavir_polyprotein_1ab"/>
</dbReference>
<name>A0A1M4ZBD0_9FIRM</name>
<evidence type="ECO:0000256" key="2">
    <source>
        <dbReference type="ARBA" id="ARBA00022840"/>
    </source>
</evidence>
<accession>A0A1M4ZBD0</accession>
<evidence type="ECO:0000256" key="3">
    <source>
        <dbReference type="HAMAP-Rule" id="MF_01488"/>
    </source>
</evidence>
<keyword evidence="2 3" id="KW-0067">ATP-binding</keyword>
<dbReference type="GO" id="GO:0043139">
    <property type="term" value="F:5'-3' DNA helicase activity"/>
    <property type="evidence" value="ECO:0007669"/>
    <property type="project" value="UniProtKB-UniRule"/>
</dbReference>
<gene>
    <name evidence="3" type="primary">recD2</name>
    <name evidence="8" type="ORF">SAMN02745133_01935</name>
</gene>
<keyword evidence="9" id="KW-1185">Reference proteome</keyword>
<feature type="domain" description="ATP-dependent RecD2 DNA helicase OB-fold" evidence="7">
    <location>
        <begin position="11"/>
        <end position="82"/>
    </location>
</feature>
<dbReference type="Pfam" id="PF18335">
    <property type="entry name" value="SH3_13"/>
    <property type="match status" value="1"/>
</dbReference>
<proteinExistence type="inferred from homology"/>
<dbReference type="Proteomes" id="UP000184148">
    <property type="component" value="Unassembled WGS sequence"/>
</dbReference>
<dbReference type="Pfam" id="PF23139">
    <property type="entry name" value="OB_YrrC"/>
    <property type="match status" value="1"/>
</dbReference>
<dbReference type="Pfam" id="PF13245">
    <property type="entry name" value="AAA_19"/>
    <property type="match status" value="1"/>
</dbReference>
<comment type="similarity">
    <text evidence="3">Belongs to the RecD family. RecD2 subfamily.</text>
</comment>
<sequence>MCPDESPDKITYHGLVERVIFSSDEFTIFKFLPKADKKNNSFVALGNLAVKENDKLVISGEWVNHAKYGKQLKITSWEKMIPSDRATAIEYLSSGLIKGVGKRIATKIVDQLGPNAVNIILENPNCLMEVKGLGKKAEAIARSVLENYELQKIVKYLRDYGLTNKIAIRAYKTFGRMVVEYVKRNPYCLTQVQGIGFDRADAIAENLGIAKNSPDRIKGCILFVLEEALWNNGHCYLTKEQLIDRCLELLNKKDLIYVEAGDLEAPLKELEQLHIEEDRVSLDWVRQKEIQIFKEIERLLIQFPKIPVLGRTLLYESAERQKTHNPTFTLSDEQREAVAMVMRNGLSVLTGGPGTGKTQTVKAIVSIYRQIYPKEAIALAAPTGRAARRMAEVTGMEAQTLHRLLGIGKEGKPTLEEPLPYGLIIVDESSMIDILMAHWLLKNVRTGTRLLFVGDADQLPSVGPGRFLADILKSDVPKVMLKKVFRQAAESMIITNAHRVNKGQMVSINHYRDDFVLVDRENPEDVQKAILTFLEKYPDAQVLTPMKKGIIGTHELNRLAQERLNPTGKELVYGSTKYKVGDRVIQTQNDYEREVMNGDMGIITSIEDGEVTVEFYDKKASYSNGDLANLELAYAISIHKSQGSEFPTVIIPVHTTHWIMLARNLIYTAITRAKKKVILVGNYKALGIAIKNNKPIERNTLLKKLLGDTNLYN</sequence>
<dbReference type="Pfam" id="PF14490">
    <property type="entry name" value="HHH_RecD2"/>
    <property type="match status" value="1"/>
</dbReference>
<feature type="domain" description="ATP-dependent RecD2 DNA helicase SH3" evidence="6">
    <location>
        <begin position="556"/>
        <end position="615"/>
    </location>
</feature>
<comment type="catalytic activity">
    <reaction evidence="3">
        <text>ATP + H2O = ADP + phosphate + H(+)</text>
        <dbReference type="Rhea" id="RHEA:13065"/>
        <dbReference type="ChEBI" id="CHEBI:15377"/>
        <dbReference type="ChEBI" id="CHEBI:15378"/>
        <dbReference type="ChEBI" id="CHEBI:30616"/>
        <dbReference type="ChEBI" id="CHEBI:43474"/>
        <dbReference type="ChEBI" id="CHEBI:456216"/>
        <dbReference type="EC" id="5.6.2.3"/>
    </reaction>
</comment>
<feature type="binding site" evidence="3">
    <location>
        <begin position="354"/>
        <end position="358"/>
    </location>
    <ligand>
        <name>ATP</name>
        <dbReference type="ChEBI" id="CHEBI:30616"/>
    </ligand>
</feature>
<dbReference type="SUPFAM" id="SSF52540">
    <property type="entry name" value="P-loop containing nucleoside triphosphate hydrolases"/>
    <property type="match status" value="2"/>
</dbReference>
<dbReference type="InterPro" id="IPR041451">
    <property type="entry name" value="RecD2_SH13"/>
</dbReference>